<keyword evidence="7" id="KW-1185">Reference proteome</keyword>
<dbReference type="InterPro" id="IPR002123">
    <property type="entry name" value="Plipid/glycerol_acylTrfase"/>
</dbReference>
<evidence type="ECO:0000256" key="2">
    <source>
        <dbReference type="ARBA" id="ARBA00022679"/>
    </source>
</evidence>
<evidence type="ECO:0000313" key="7">
    <source>
        <dbReference type="Proteomes" id="UP001319180"/>
    </source>
</evidence>
<organism evidence="6 7">
    <name type="scientific">Dawidia soli</name>
    <dbReference type="NCBI Taxonomy" id="2782352"/>
    <lineage>
        <taxon>Bacteria</taxon>
        <taxon>Pseudomonadati</taxon>
        <taxon>Bacteroidota</taxon>
        <taxon>Cytophagia</taxon>
        <taxon>Cytophagales</taxon>
        <taxon>Chryseotaleaceae</taxon>
        <taxon>Dawidia</taxon>
    </lineage>
</organism>
<dbReference type="AlphaFoldDB" id="A0AAP2DCH1"/>
<dbReference type="SMART" id="SM00563">
    <property type="entry name" value="PlsC"/>
    <property type="match status" value="1"/>
</dbReference>
<accession>A0AAP2DCH1</accession>
<keyword evidence="2" id="KW-0808">Transferase</keyword>
<proteinExistence type="predicted"/>
<dbReference type="Pfam" id="PF01553">
    <property type="entry name" value="Acyltransferase"/>
    <property type="match status" value="1"/>
</dbReference>
<dbReference type="GO" id="GO:0006654">
    <property type="term" value="P:phosphatidic acid biosynthetic process"/>
    <property type="evidence" value="ECO:0007669"/>
    <property type="project" value="TreeGrafter"/>
</dbReference>
<keyword evidence="4" id="KW-0812">Transmembrane</keyword>
<feature type="transmembrane region" description="Helical" evidence="4">
    <location>
        <begin position="12"/>
        <end position="34"/>
    </location>
</feature>
<evidence type="ECO:0000313" key="6">
    <source>
        <dbReference type="EMBL" id="MBT1689493.1"/>
    </source>
</evidence>
<comment type="pathway">
    <text evidence="1">Lipid metabolism.</text>
</comment>
<keyword evidence="4" id="KW-1133">Transmembrane helix</keyword>
<evidence type="ECO:0000256" key="1">
    <source>
        <dbReference type="ARBA" id="ARBA00005189"/>
    </source>
</evidence>
<evidence type="ECO:0000256" key="3">
    <source>
        <dbReference type="ARBA" id="ARBA00023315"/>
    </source>
</evidence>
<dbReference type="PANTHER" id="PTHR10434">
    <property type="entry name" value="1-ACYL-SN-GLYCEROL-3-PHOSPHATE ACYLTRANSFERASE"/>
    <property type="match status" value="1"/>
</dbReference>
<gene>
    <name evidence="6" type="ORF">KK078_23220</name>
</gene>
<dbReference type="RefSeq" id="WP_254092715.1">
    <property type="nucleotide sequence ID" value="NZ_JAHESC010000042.1"/>
</dbReference>
<sequence>MKVVRWVHTAYGVLVFAVLFALVCPLLAIPIVFPATFRLVGVVNRWWARLMFIFIGMPYRVVYRRRLDPKRQYVFCPNHFSYIDIPAMGLNHLNAIFVGKSGIGKIPVFGYMYERLHITVDRQNMRSRYTSVKRSLEAIDEGKSLVIFPEGGIITLKEPVLARFKDGAFRVAIEKQIPIVPVTIPYNWIILPPDQFLLRWHPLHVIFHEPIETKGLTLEDVGTLREKTFAVIAAELQQQLQGKAVALQHTNVHNYEDRPRTIG</sequence>
<protein>
    <submittedName>
        <fullName evidence="6">1-acyl-sn-glycerol-3-phosphate acyltransferase</fullName>
    </submittedName>
</protein>
<evidence type="ECO:0000259" key="5">
    <source>
        <dbReference type="SMART" id="SM00563"/>
    </source>
</evidence>
<feature type="transmembrane region" description="Helical" evidence="4">
    <location>
        <begin position="46"/>
        <end position="63"/>
    </location>
</feature>
<dbReference type="EMBL" id="JAHESC010000042">
    <property type="protein sequence ID" value="MBT1689493.1"/>
    <property type="molecule type" value="Genomic_DNA"/>
</dbReference>
<name>A0AAP2DCH1_9BACT</name>
<keyword evidence="3 6" id="KW-0012">Acyltransferase</keyword>
<dbReference type="CDD" id="cd07989">
    <property type="entry name" value="LPLAT_AGPAT-like"/>
    <property type="match status" value="1"/>
</dbReference>
<dbReference type="PANTHER" id="PTHR10434:SF66">
    <property type="entry name" value="PHOSPHOLIPID_GLYCEROL ACYLTRANSFERASE DOMAIN-CONTAINING PROTEIN"/>
    <property type="match status" value="1"/>
</dbReference>
<feature type="domain" description="Phospholipid/glycerol acyltransferase" evidence="5">
    <location>
        <begin position="73"/>
        <end position="187"/>
    </location>
</feature>
<evidence type="ECO:0000256" key="4">
    <source>
        <dbReference type="SAM" id="Phobius"/>
    </source>
</evidence>
<comment type="caution">
    <text evidence="6">The sequence shown here is derived from an EMBL/GenBank/DDBJ whole genome shotgun (WGS) entry which is preliminary data.</text>
</comment>
<dbReference type="SUPFAM" id="SSF69593">
    <property type="entry name" value="Glycerol-3-phosphate (1)-acyltransferase"/>
    <property type="match status" value="1"/>
</dbReference>
<reference evidence="6 7" key="1">
    <citation type="submission" date="2021-05" db="EMBL/GenBank/DDBJ databases">
        <title>A Polyphasic approach of four new species of the genus Ohtaekwangia: Ohtaekwangia histidinii sp. nov., Ohtaekwangia cretensis sp. nov., Ohtaekwangia indiensis sp. nov., Ohtaekwangia reichenbachii sp. nov. from diverse environment.</title>
        <authorList>
            <person name="Octaviana S."/>
        </authorList>
    </citation>
    <scope>NUCLEOTIDE SEQUENCE [LARGE SCALE GENOMIC DNA]</scope>
    <source>
        <strain evidence="6 7">PWU37</strain>
    </source>
</reference>
<dbReference type="Proteomes" id="UP001319180">
    <property type="component" value="Unassembled WGS sequence"/>
</dbReference>
<dbReference type="GO" id="GO:0003841">
    <property type="term" value="F:1-acylglycerol-3-phosphate O-acyltransferase activity"/>
    <property type="evidence" value="ECO:0007669"/>
    <property type="project" value="TreeGrafter"/>
</dbReference>
<keyword evidence="4" id="KW-0472">Membrane</keyword>